<keyword evidence="3 7" id="KW-0547">Nucleotide-binding</keyword>
<dbReference type="Proteomes" id="UP000245629">
    <property type="component" value="Chromosome 2"/>
</dbReference>
<dbReference type="EMBL" id="CP029353">
    <property type="protein sequence ID" value="AWK86456.1"/>
    <property type="molecule type" value="Genomic_DNA"/>
</dbReference>
<name>A0A2S2CPP8_9PROT</name>
<dbReference type="SMART" id="SM00382">
    <property type="entry name" value="AAA"/>
    <property type="match status" value="2"/>
</dbReference>
<feature type="region of interest" description="Disordered" evidence="8">
    <location>
        <begin position="746"/>
        <end position="772"/>
    </location>
</feature>
<evidence type="ECO:0000259" key="9">
    <source>
        <dbReference type="PROSITE" id="PS51903"/>
    </source>
</evidence>
<keyword evidence="4 7" id="KW-0067">ATP-binding</keyword>
<dbReference type="GO" id="GO:0016887">
    <property type="term" value="F:ATP hydrolysis activity"/>
    <property type="evidence" value="ECO:0007669"/>
    <property type="project" value="InterPro"/>
</dbReference>
<dbReference type="CDD" id="cd19499">
    <property type="entry name" value="RecA-like_ClpB_Hsp104-like"/>
    <property type="match status" value="1"/>
</dbReference>
<dbReference type="PROSITE" id="PS00870">
    <property type="entry name" value="CLPAB_1"/>
    <property type="match status" value="1"/>
</dbReference>
<dbReference type="InterPro" id="IPR050130">
    <property type="entry name" value="ClpA_ClpB"/>
</dbReference>
<dbReference type="Pfam" id="PF17871">
    <property type="entry name" value="AAA_lid_9"/>
    <property type="match status" value="1"/>
</dbReference>
<feature type="domain" description="Clp R" evidence="9">
    <location>
        <begin position="1"/>
        <end position="144"/>
    </location>
</feature>
<dbReference type="InterPro" id="IPR003593">
    <property type="entry name" value="AAA+_ATPase"/>
</dbReference>
<dbReference type="Gene3D" id="1.10.8.60">
    <property type="match status" value="2"/>
</dbReference>
<dbReference type="SUPFAM" id="SSF81923">
    <property type="entry name" value="Double Clp-N motif"/>
    <property type="match status" value="1"/>
</dbReference>
<comment type="similarity">
    <text evidence="1 7">Belongs to the ClpA/ClpB family.</text>
</comment>
<dbReference type="Pfam" id="PF00004">
    <property type="entry name" value="AAA"/>
    <property type="match status" value="1"/>
</dbReference>
<dbReference type="RefSeq" id="WP_109326573.1">
    <property type="nucleotide sequence ID" value="NZ_CP029353.1"/>
</dbReference>
<keyword evidence="2 6" id="KW-0677">Repeat</keyword>
<sequence length="772" mass="85500">MLSRNLEQTLHRALAHANERRHEYATLEHLLLALTEDSDAMAVLRACGVDLDRLRAELSDYLDNELANLITSRPDDAKPTAGFQRVLQRAAIHVQSSGREEVTGANVLVALFSERESHAVYFLQEQEMTRFDAVNYISHGIAKAPGRSETKRVSGADDEAAAEKVVKKGSEALEAYCVNLNKKAASGKIDPLIGREQEVERTIQILCRRSKNNPLYVGDPGVGKTAIAEGLARRIVHGEVPEVLKNATIFALDMGSLLAGTRYRGDFEERLKAVVSELEATEGAILFIDEIHTVIGAGATSGGAMDASNLLKPALASGSLRCIGSTTYKEYRNYFEKDRALVRRFQKIDVNEPSVEDAVKILQGLKPYYEKHHRVRYTNDAVRSAVELSAKYIGDRKLPDKAIDIIDEVGAAQMLLPESKRKKTISVKDVEAVVAKIARIPPKSVSRDDKETLLNLERDLKTMVFGQDKAIDALVSAIKLARAGLREPEKPIGNYLFTGPTGVGKTEVARQLAMTLGIELTRFDMSEYMERHTVSRLIGAPPGYVGFDQGGLLTDAIDQHPHCVLLLDEIEKAHPDLFNILLQIMDHGKLTDHNGKTVDFRNVILIMTSNAGAADMAKPAIGFERERRVGEDMEAVERLFTPEFRNRLDAIIPFAPLTQEVISRVVDKFVMQMEAQLEDRGVTIELNDDAREWLGKKGYDPLYGARPLGRVIQEYIKKPLAEELLFGKLSKGGLVKVTVQDDKPAFEFTEGSRSKRGSGDEDEEGVVHELAE</sequence>
<evidence type="ECO:0000256" key="3">
    <source>
        <dbReference type="ARBA" id="ARBA00022741"/>
    </source>
</evidence>
<keyword evidence="10" id="KW-0378">Hydrolase</keyword>
<dbReference type="PROSITE" id="PS00871">
    <property type="entry name" value="CLPAB_2"/>
    <property type="match status" value="1"/>
</dbReference>
<dbReference type="GO" id="GO:0034605">
    <property type="term" value="P:cellular response to heat"/>
    <property type="evidence" value="ECO:0007669"/>
    <property type="project" value="TreeGrafter"/>
</dbReference>
<dbReference type="InterPro" id="IPR001270">
    <property type="entry name" value="ClpA/B"/>
</dbReference>
<dbReference type="OrthoDB" id="9803641at2"/>
<evidence type="ECO:0000256" key="6">
    <source>
        <dbReference type="PROSITE-ProRule" id="PRU01251"/>
    </source>
</evidence>
<reference evidence="11" key="1">
    <citation type="submission" date="2018-05" db="EMBL/GenBank/DDBJ databases">
        <title>Azospirillum thermophila sp. nov., a novel isolated from hot spring.</title>
        <authorList>
            <person name="Zhao Z."/>
        </authorList>
    </citation>
    <scope>NUCLEOTIDE SEQUENCE [LARGE SCALE GENOMIC DNA]</scope>
    <source>
        <strain evidence="11">CFH 70021</strain>
    </source>
</reference>
<dbReference type="SUPFAM" id="SSF52540">
    <property type="entry name" value="P-loop containing nucleoside triphosphate hydrolases"/>
    <property type="match status" value="2"/>
</dbReference>
<dbReference type="AlphaFoldDB" id="A0A2S2CPP8"/>
<dbReference type="GO" id="GO:0005737">
    <property type="term" value="C:cytoplasm"/>
    <property type="evidence" value="ECO:0007669"/>
    <property type="project" value="TreeGrafter"/>
</dbReference>
<dbReference type="Gene3D" id="3.40.50.300">
    <property type="entry name" value="P-loop containing nucleotide triphosphate hydrolases"/>
    <property type="match status" value="2"/>
</dbReference>
<dbReference type="InterPro" id="IPR013461">
    <property type="entry name" value="ClpA"/>
</dbReference>
<evidence type="ECO:0000256" key="5">
    <source>
        <dbReference type="ARBA" id="ARBA00023186"/>
    </source>
</evidence>
<protein>
    <submittedName>
        <fullName evidence="10">ATP-dependent Clp protease ATP-binding subunit ClpA</fullName>
    </submittedName>
</protein>
<dbReference type="InterPro" id="IPR018368">
    <property type="entry name" value="ClpA/B_CS1"/>
</dbReference>
<evidence type="ECO:0000256" key="1">
    <source>
        <dbReference type="ARBA" id="ARBA00008675"/>
    </source>
</evidence>
<gene>
    <name evidence="10" type="primary">clpA</name>
    <name evidence="10" type="ORF">DEW08_09570</name>
</gene>
<dbReference type="NCBIfam" id="TIGR02639">
    <property type="entry name" value="ClpA"/>
    <property type="match status" value="1"/>
</dbReference>
<dbReference type="GO" id="GO:0008233">
    <property type="term" value="F:peptidase activity"/>
    <property type="evidence" value="ECO:0007669"/>
    <property type="project" value="UniProtKB-KW"/>
</dbReference>
<dbReference type="CDD" id="cd00009">
    <property type="entry name" value="AAA"/>
    <property type="match status" value="1"/>
</dbReference>
<dbReference type="SMART" id="SM01086">
    <property type="entry name" value="ClpB_D2-small"/>
    <property type="match status" value="1"/>
</dbReference>
<dbReference type="FunFam" id="3.40.50.300:FF:000010">
    <property type="entry name" value="Chaperone clpB 1, putative"/>
    <property type="match status" value="1"/>
</dbReference>
<dbReference type="FunFam" id="3.40.50.300:FF:000025">
    <property type="entry name" value="ATP-dependent Clp protease subunit"/>
    <property type="match status" value="1"/>
</dbReference>
<evidence type="ECO:0000256" key="4">
    <source>
        <dbReference type="ARBA" id="ARBA00022840"/>
    </source>
</evidence>
<dbReference type="Gene3D" id="1.10.1780.10">
    <property type="entry name" value="Clp, N-terminal domain"/>
    <property type="match status" value="1"/>
</dbReference>
<dbReference type="InterPro" id="IPR036628">
    <property type="entry name" value="Clp_N_dom_sf"/>
</dbReference>
<dbReference type="PANTHER" id="PTHR11638:SF111">
    <property type="entry name" value="ATP-DEPENDENT CLP PROTEASE ATP-BINDING SUBUNIT CLPA"/>
    <property type="match status" value="1"/>
</dbReference>
<dbReference type="InterPro" id="IPR027417">
    <property type="entry name" value="P-loop_NTPase"/>
</dbReference>
<dbReference type="InterPro" id="IPR041546">
    <property type="entry name" value="ClpA/ClpB_AAA_lid"/>
</dbReference>
<dbReference type="Pfam" id="PF10431">
    <property type="entry name" value="ClpB_D2-small"/>
    <property type="match status" value="1"/>
</dbReference>
<dbReference type="GO" id="GO:0006508">
    <property type="term" value="P:proteolysis"/>
    <property type="evidence" value="ECO:0007669"/>
    <property type="project" value="UniProtKB-KW"/>
</dbReference>
<dbReference type="GO" id="GO:0005524">
    <property type="term" value="F:ATP binding"/>
    <property type="evidence" value="ECO:0007669"/>
    <property type="project" value="UniProtKB-KW"/>
</dbReference>
<organism evidence="10 11">
    <name type="scientific">Azospirillum thermophilum</name>
    <dbReference type="NCBI Taxonomy" id="2202148"/>
    <lineage>
        <taxon>Bacteria</taxon>
        <taxon>Pseudomonadati</taxon>
        <taxon>Pseudomonadota</taxon>
        <taxon>Alphaproteobacteria</taxon>
        <taxon>Rhodospirillales</taxon>
        <taxon>Azospirillaceae</taxon>
        <taxon>Azospirillum</taxon>
    </lineage>
</organism>
<dbReference type="PANTHER" id="PTHR11638">
    <property type="entry name" value="ATP-DEPENDENT CLP PROTEASE"/>
    <property type="match status" value="1"/>
</dbReference>
<dbReference type="GO" id="GO:0043335">
    <property type="term" value="P:protein unfolding"/>
    <property type="evidence" value="ECO:0007669"/>
    <property type="project" value="InterPro"/>
</dbReference>
<dbReference type="InterPro" id="IPR019489">
    <property type="entry name" value="Clp_ATPase_C"/>
</dbReference>
<evidence type="ECO:0000313" key="10">
    <source>
        <dbReference type="EMBL" id="AWK86456.1"/>
    </source>
</evidence>
<evidence type="ECO:0000256" key="8">
    <source>
        <dbReference type="SAM" id="MobiDB-lite"/>
    </source>
</evidence>
<dbReference type="InterPro" id="IPR004176">
    <property type="entry name" value="Clp_R_N"/>
</dbReference>
<dbReference type="PRINTS" id="PR00300">
    <property type="entry name" value="CLPPROTEASEA"/>
</dbReference>
<keyword evidence="5 7" id="KW-0143">Chaperone</keyword>
<evidence type="ECO:0000256" key="7">
    <source>
        <dbReference type="RuleBase" id="RU004432"/>
    </source>
</evidence>
<dbReference type="Pfam" id="PF07724">
    <property type="entry name" value="AAA_2"/>
    <property type="match status" value="1"/>
</dbReference>
<keyword evidence="11" id="KW-1185">Reference proteome</keyword>
<dbReference type="Pfam" id="PF02861">
    <property type="entry name" value="Clp_N"/>
    <property type="match status" value="1"/>
</dbReference>
<keyword evidence="10" id="KW-0645">Protease</keyword>
<accession>A0A2S2CPP8</accession>
<evidence type="ECO:0000313" key="11">
    <source>
        <dbReference type="Proteomes" id="UP000245629"/>
    </source>
</evidence>
<dbReference type="InterPro" id="IPR003959">
    <property type="entry name" value="ATPase_AAA_core"/>
</dbReference>
<proteinExistence type="inferred from homology"/>
<dbReference type="PROSITE" id="PS51903">
    <property type="entry name" value="CLP_R"/>
    <property type="match status" value="1"/>
</dbReference>
<evidence type="ECO:0000256" key="2">
    <source>
        <dbReference type="ARBA" id="ARBA00022737"/>
    </source>
</evidence>
<dbReference type="KEGG" id="azz:DEW08_09570"/>
<dbReference type="InterPro" id="IPR028299">
    <property type="entry name" value="ClpA/B_CS2"/>
</dbReference>